<sequence length="210" mass="22548">MDPSGVISPRSASKSAPSASVSTLVDIGEEYSLFDVSESKIDNKLASPIDFIGEEVTLTPFKDIHARAAVSFQSASDNEKKNIGEEAFKLKEACKNEKNIELRIAPLNNLLPLLTSSPLPSSSPLFKPLFSLLLLSLTTLPLTSTSPPLTLTLYSLHFHLLSLLPLSTPLQSLHSLTLPLSLKHPQLKLQAIALLSGLAENGVLGKCKVV</sequence>
<dbReference type="AlphaFoldDB" id="A0A9W7CEA4"/>
<evidence type="ECO:0000313" key="2">
    <source>
        <dbReference type="Proteomes" id="UP001165160"/>
    </source>
</evidence>
<accession>A0A9W7CEA4</accession>
<comment type="caution">
    <text evidence="1">The sequence shown here is derived from an EMBL/GenBank/DDBJ whole genome shotgun (WGS) entry which is preliminary data.</text>
</comment>
<evidence type="ECO:0000313" key="1">
    <source>
        <dbReference type="EMBL" id="GMI03089.1"/>
    </source>
</evidence>
<name>A0A9W7CEA4_9STRA</name>
<keyword evidence="2" id="KW-1185">Reference proteome</keyword>
<dbReference type="Proteomes" id="UP001165160">
    <property type="component" value="Unassembled WGS sequence"/>
</dbReference>
<protein>
    <submittedName>
        <fullName evidence="1">Uncharacterized protein</fullName>
    </submittedName>
</protein>
<reference evidence="2" key="1">
    <citation type="journal article" date="2023" name="Commun. Biol.">
        <title>Genome analysis of Parmales, the sister group of diatoms, reveals the evolutionary specialization of diatoms from phago-mixotrophs to photoautotrophs.</title>
        <authorList>
            <person name="Ban H."/>
            <person name="Sato S."/>
            <person name="Yoshikawa S."/>
            <person name="Yamada K."/>
            <person name="Nakamura Y."/>
            <person name="Ichinomiya M."/>
            <person name="Sato N."/>
            <person name="Blanc-Mathieu R."/>
            <person name="Endo H."/>
            <person name="Kuwata A."/>
            <person name="Ogata H."/>
        </authorList>
    </citation>
    <scope>NUCLEOTIDE SEQUENCE [LARGE SCALE GENOMIC DNA]</scope>
    <source>
        <strain evidence="2">NIES 3699</strain>
    </source>
</reference>
<organism evidence="1 2">
    <name type="scientific">Triparma verrucosa</name>
    <dbReference type="NCBI Taxonomy" id="1606542"/>
    <lineage>
        <taxon>Eukaryota</taxon>
        <taxon>Sar</taxon>
        <taxon>Stramenopiles</taxon>
        <taxon>Ochrophyta</taxon>
        <taxon>Bolidophyceae</taxon>
        <taxon>Parmales</taxon>
        <taxon>Triparmaceae</taxon>
        <taxon>Triparma</taxon>
    </lineage>
</organism>
<proteinExistence type="predicted"/>
<dbReference type="EMBL" id="BRXX01000294">
    <property type="protein sequence ID" value="GMI03089.1"/>
    <property type="molecule type" value="Genomic_DNA"/>
</dbReference>
<gene>
    <name evidence="1" type="ORF">TrVE_jg3417</name>
</gene>